<dbReference type="GO" id="GO:0004674">
    <property type="term" value="F:protein serine/threonine kinase activity"/>
    <property type="evidence" value="ECO:0007669"/>
    <property type="project" value="UniProtKB-KW"/>
</dbReference>
<dbReference type="GO" id="GO:0005524">
    <property type="term" value="F:ATP binding"/>
    <property type="evidence" value="ECO:0007669"/>
    <property type="project" value="UniProtKB-KW"/>
</dbReference>
<evidence type="ECO:0000313" key="9">
    <source>
        <dbReference type="EMBL" id="KAG1573136.1"/>
    </source>
</evidence>
<evidence type="ECO:0000259" key="8">
    <source>
        <dbReference type="PROSITE" id="PS50011"/>
    </source>
</evidence>
<keyword evidence="6" id="KW-0067">ATP-binding</keyword>
<sequence length="1139" mass="129756">MGSAYRSSRSLSNGSYMTHQRRTNSRSAPTRADQVGKQQQLVYQHIFNHKPNLLPPFQHPGPIAAAQHLYAAQNYHLHHNNTHLVQPYPAMFADPHFFAPNAYHQNPVHHYTGSLPPPRGHYMKPALMTEFSNTANIKNTTSLVTSNAEASIPSATRALLKEENNISPRLATELGAKNMMQTIDTENIELSATVGTEEEPKPKRARISKTNDTKKKTTRKAKASSGADCMPAVESVMVADQVSASPLSAQENTSVTTRKTRAKKAAENLPANTVRPKNDIEQSSQRKRKTVKQQKENVEPVDAKTEEDKEEKSIPVTRRRGRRAIKDSAVTSDKPPENTAIELTLKHQEPKEEKTALPQVSEHQSKYPMRRTRSQAAALAKQTSEQKDTSTEKEDMKPVTRRVTRRTKKELESSNLNQKQKTKRAKAKEEIISQTKEEEQMTKEQMTEEQMTEEPKVEEMETKELATKESKSEDPKTENSIVGTYSVKETPIETMVVEEEKTKASKIESSVVENTRVEEKLTVEDPMNEVLMVEEQRNINPERNTTENSDKKLLLLADQHNCSANSEGASVKHQEDEIISLNNEKESEDCEPKSAKRPRIEKDKDVPEQSIDTSKINNKTFTDDNVPTQEKQSFNKYDVDAAFMGSDSFLSDEEPVSFVDEPSPSNSSKFKQETKEMDMVTIDSKSVLQNYELCDEDRMSAENEKQVLNQIENWMMDNFDEKADLISDKPIDESRNDEEYISNGHKGLQTGDENTDVESVATNGRMDRIQLEIEAINLQFPELKNYYTLLDRAGRGTFSKVYKAQDLLYEKYMPWTLQKKLECAFEGDHRCVAIKLIYGISSPKRVANEIMCLSELRGAPCITPMITAFRNEDVTYLVLPYIEFDHFEDIYPTMTLLDLKHYISELFIGLKHVHDKGIIHRDVKPGNFLYNRKTKTGYLGDFGLAQRSSTLEVHKPGHLHAAVDPIYTKHQDGPAGYFMHDKRKYISVDRSGTRSFRAPEIYLNSLRQTTVAMDIWAVGVILLSFLTNVYPYFDPEDSAAGIVELMSTFGLKQVHSFAKFYGRNIKTNIPDMPEEPMNMDKLCRYFNKDTIEKWDTEEYLQAVDLTRNCLQLIDSKRPTAAEALEHPFLKEVMEKKPYK</sequence>
<feature type="domain" description="Protein kinase" evidence="8">
    <location>
        <begin position="787"/>
        <end position="1129"/>
    </location>
</feature>
<comment type="caution">
    <text evidence="9">The sequence shown here is derived from an EMBL/GenBank/DDBJ whole genome shotgun (WGS) entry which is preliminary data.</text>
</comment>
<dbReference type="EC" id="2.7.11.1" evidence="1"/>
<feature type="region of interest" description="Disordered" evidence="7">
    <location>
        <begin position="565"/>
        <end position="631"/>
    </location>
</feature>
<keyword evidence="10" id="KW-1185">Reference proteome</keyword>
<keyword evidence="2" id="KW-0723">Serine/threonine-protein kinase</keyword>
<feature type="region of interest" description="Disordered" evidence="7">
    <location>
        <begin position="194"/>
        <end position="228"/>
    </location>
</feature>
<dbReference type="Pfam" id="PF00069">
    <property type="entry name" value="Pkinase"/>
    <property type="match status" value="1"/>
</dbReference>
<dbReference type="InterPro" id="IPR008271">
    <property type="entry name" value="Ser/Thr_kinase_AS"/>
</dbReference>
<dbReference type="InterPro" id="IPR000719">
    <property type="entry name" value="Prot_kinase_dom"/>
</dbReference>
<keyword evidence="3" id="KW-0808">Transferase</keyword>
<feature type="compositionally biased region" description="Polar residues" evidence="7">
    <location>
        <begin position="610"/>
        <end position="631"/>
    </location>
</feature>
<dbReference type="SUPFAM" id="SSF56112">
    <property type="entry name" value="Protein kinase-like (PK-like)"/>
    <property type="match status" value="1"/>
</dbReference>
<feature type="compositionally biased region" description="Basic residues" evidence="7">
    <location>
        <begin position="399"/>
        <end position="408"/>
    </location>
</feature>
<protein>
    <recommendedName>
        <fullName evidence="1">non-specific serine/threonine protein kinase</fullName>
        <ecNumber evidence="1">2.7.11.1</ecNumber>
    </recommendedName>
</protein>
<evidence type="ECO:0000256" key="5">
    <source>
        <dbReference type="ARBA" id="ARBA00022777"/>
    </source>
</evidence>
<feature type="compositionally biased region" description="Basic and acidic residues" evidence="7">
    <location>
        <begin position="293"/>
        <end position="313"/>
    </location>
</feature>
<evidence type="ECO:0000256" key="4">
    <source>
        <dbReference type="ARBA" id="ARBA00022741"/>
    </source>
</evidence>
<evidence type="ECO:0000256" key="3">
    <source>
        <dbReference type="ARBA" id="ARBA00022679"/>
    </source>
</evidence>
<reference evidence="9 10" key="1">
    <citation type="journal article" date="2020" name="Microb. Genom.">
        <title>Genetic diversity of clinical and environmental Mucorales isolates obtained from an investigation of mucormycosis cases among solid organ transplant recipients.</title>
        <authorList>
            <person name="Nguyen M.H."/>
            <person name="Kaul D."/>
            <person name="Muto C."/>
            <person name="Cheng S.J."/>
            <person name="Richter R.A."/>
            <person name="Bruno V.M."/>
            <person name="Liu G."/>
            <person name="Beyhan S."/>
            <person name="Sundermann A.J."/>
            <person name="Mounaud S."/>
            <person name="Pasculle A.W."/>
            <person name="Nierman W.C."/>
            <person name="Driscoll E."/>
            <person name="Cumbie R."/>
            <person name="Clancy C.J."/>
            <person name="Dupont C.L."/>
        </authorList>
    </citation>
    <scope>NUCLEOTIDE SEQUENCE [LARGE SCALE GENOMIC DNA]</scope>
    <source>
        <strain evidence="9 10">GL24</strain>
    </source>
</reference>
<dbReference type="Proteomes" id="UP000740926">
    <property type="component" value="Unassembled WGS sequence"/>
</dbReference>
<dbReference type="GO" id="GO:0005634">
    <property type="term" value="C:nucleus"/>
    <property type="evidence" value="ECO:0007669"/>
    <property type="project" value="TreeGrafter"/>
</dbReference>
<feature type="region of interest" description="Disordered" evidence="7">
    <location>
        <begin position="242"/>
        <end position="485"/>
    </location>
</feature>
<dbReference type="AlphaFoldDB" id="A0A9P6Z9A8"/>
<organism evidence="9 10">
    <name type="scientific">Rhizopus delemar</name>
    <dbReference type="NCBI Taxonomy" id="936053"/>
    <lineage>
        <taxon>Eukaryota</taxon>
        <taxon>Fungi</taxon>
        <taxon>Fungi incertae sedis</taxon>
        <taxon>Mucoromycota</taxon>
        <taxon>Mucoromycotina</taxon>
        <taxon>Mucoromycetes</taxon>
        <taxon>Mucorales</taxon>
        <taxon>Mucorineae</taxon>
        <taxon>Rhizopodaceae</taxon>
        <taxon>Rhizopus</taxon>
    </lineage>
</organism>
<feature type="compositionally biased region" description="Basic and acidic residues" evidence="7">
    <location>
        <begin position="384"/>
        <end position="398"/>
    </location>
</feature>
<dbReference type="Gene3D" id="3.30.200.20">
    <property type="entry name" value="Phosphorylase Kinase, domain 1"/>
    <property type="match status" value="1"/>
</dbReference>
<dbReference type="GO" id="GO:0044773">
    <property type="term" value="P:mitotic DNA damage checkpoint signaling"/>
    <property type="evidence" value="ECO:0007669"/>
    <property type="project" value="TreeGrafter"/>
</dbReference>
<dbReference type="InterPro" id="IPR011009">
    <property type="entry name" value="Kinase-like_dom_sf"/>
</dbReference>
<feature type="compositionally biased region" description="Polar residues" evidence="7">
    <location>
        <begin position="1"/>
        <end position="18"/>
    </location>
</feature>
<feature type="compositionally biased region" description="Basic and acidic residues" evidence="7">
    <location>
        <begin position="453"/>
        <end position="477"/>
    </location>
</feature>
<evidence type="ECO:0000256" key="2">
    <source>
        <dbReference type="ARBA" id="ARBA00022527"/>
    </source>
</evidence>
<feature type="compositionally biased region" description="Basic and acidic residues" evidence="7">
    <location>
        <begin position="590"/>
        <end position="607"/>
    </location>
</feature>
<dbReference type="PANTHER" id="PTHR44167:SF23">
    <property type="entry name" value="CDC7 KINASE, ISOFORM A-RELATED"/>
    <property type="match status" value="1"/>
</dbReference>
<evidence type="ECO:0000313" key="10">
    <source>
        <dbReference type="Proteomes" id="UP000740926"/>
    </source>
</evidence>
<feature type="compositionally biased region" description="Basic and acidic residues" evidence="7">
    <location>
        <begin position="344"/>
        <end position="355"/>
    </location>
</feature>
<dbReference type="PROSITE" id="PS00108">
    <property type="entry name" value="PROTEIN_KINASE_ST"/>
    <property type="match status" value="1"/>
</dbReference>
<keyword evidence="4" id="KW-0547">Nucleotide-binding</keyword>
<accession>A0A9P6Z9A8</accession>
<evidence type="ECO:0000256" key="6">
    <source>
        <dbReference type="ARBA" id="ARBA00022840"/>
    </source>
</evidence>
<feature type="region of interest" description="Disordered" evidence="7">
    <location>
        <begin position="499"/>
        <end position="520"/>
    </location>
</feature>
<feature type="region of interest" description="Disordered" evidence="7">
    <location>
        <begin position="654"/>
        <end position="675"/>
    </location>
</feature>
<feature type="compositionally biased region" description="Polar residues" evidence="7">
    <location>
        <begin position="242"/>
        <end position="257"/>
    </location>
</feature>
<dbReference type="CDD" id="cd14019">
    <property type="entry name" value="STKc_Cdc7"/>
    <property type="match status" value="1"/>
</dbReference>
<dbReference type="SMART" id="SM00220">
    <property type="entry name" value="S_TKc"/>
    <property type="match status" value="1"/>
</dbReference>
<name>A0A9P6Z9A8_9FUNG</name>
<evidence type="ECO:0000256" key="1">
    <source>
        <dbReference type="ARBA" id="ARBA00012513"/>
    </source>
</evidence>
<feature type="compositionally biased region" description="Basic and acidic residues" evidence="7">
    <location>
        <begin position="427"/>
        <end position="446"/>
    </location>
</feature>
<proteinExistence type="predicted"/>
<gene>
    <name evidence="9" type="ORF">G6F50_003117</name>
</gene>
<evidence type="ECO:0000256" key="7">
    <source>
        <dbReference type="SAM" id="MobiDB-lite"/>
    </source>
</evidence>
<keyword evidence="5" id="KW-0418">Kinase</keyword>
<dbReference type="Gene3D" id="1.10.510.10">
    <property type="entry name" value="Transferase(Phosphotransferase) domain 1"/>
    <property type="match status" value="1"/>
</dbReference>
<dbReference type="EMBL" id="JAANIU010000322">
    <property type="protein sequence ID" value="KAG1573136.1"/>
    <property type="molecule type" value="Genomic_DNA"/>
</dbReference>
<dbReference type="PROSITE" id="PS50011">
    <property type="entry name" value="PROTEIN_KINASE_DOM"/>
    <property type="match status" value="1"/>
</dbReference>
<dbReference type="PANTHER" id="PTHR44167">
    <property type="entry name" value="OVARIAN-SPECIFIC SERINE/THREONINE-PROTEIN KINASE LOK-RELATED"/>
    <property type="match status" value="1"/>
</dbReference>
<feature type="region of interest" description="Disordered" evidence="7">
    <location>
        <begin position="1"/>
        <end position="37"/>
    </location>
</feature>